<dbReference type="Proteomes" id="UP000077266">
    <property type="component" value="Unassembled WGS sequence"/>
</dbReference>
<feature type="domain" description="Cyanovirin-N" evidence="2">
    <location>
        <begin position="23"/>
        <end position="124"/>
    </location>
</feature>
<protein>
    <submittedName>
        <fullName evidence="3">Cyanovirin-N</fullName>
    </submittedName>
</protein>
<feature type="signal peptide" evidence="1">
    <location>
        <begin position="1"/>
        <end position="19"/>
    </location>
</feature>
<feature type="chain" id="PRO_5007856786" evidence="1">
    <location>
        <begin position="20"/>
        <end position="125"/>
    </location>
</feature>
<dbReference type="InterPro" id="IPR036673">
    <property type="entry name" value="Cyanovirin-N_sf"/>
</dbReference>
<dbReference type="Pfam" id="PF08881">
    <property type="entry name" value="CVNH"/>
    <property type="match status" value="1"/>
</dbReference>
<dbReference type="EMBL" id="KV426200">
    <property type="protein sequence ID" value="KZV85090.1"/>
    <property type="molecule type" value="Genomic_DNA"/>
</dbReference>
<dbReference type="Gene3D" id="2.30.60.10">
    <property type="entry name" value="Cyanovirin-N"/>
    <property type="match status" value="1"/>
</dbReference>
<name>A0A165DQ32_EXIGL</name>
<organism evidence="3 4">
    <name type="scientific">Exidia glandulosa HHB12029</name>
    <dbReference type="NCBI Taxonomy" id="1314781"/>
    <lineage>
        <taxon>Eukaryota</taxon>
        <taxon>Fungi</taxon>
        <taxon>Dikarya</taxon>
        <taxon>Basidiomycota</taxon>
        <taxon>Agaricomycotina</taxon>
        <taxon>Agaricomycetes</taxon>
        <taxon>Auriculariales</taxon>
        <taxon>Exidiaceae</taxon>
        <taxon>Exidia</taxon>
    </lineage>
</organism>
<dbReference type="SUPFAM" id="SSF51322">
    <property type="entry name" value="Cyanovirin-N"/>
    <property type="match status" value="1"/>
</dbReference>
<gene>
    <name evidence="3" type="ORF">EXIGLDRAFT_841716</name>
</gene>
<sequence>MRLFASLLTSTLALVQVNAALGSFDASCQSITYTKSGSDIVLAAGCAKSNGTYYWTTISLNSCIGNFNGQLNCGSGYASSCSTCNILNGNNLECQQCKDTSENLKRSVSWLPICIRNEEGTLKCH</sequence>
<evidence type="ECO:0000313" key="3">
    <source>
        <dbReference type="EMBL" id="KZV85090.1"/>
    </source>
</evidence>
<accession>A0A165DQ32</accession>
<keyword evidence="1" id="KW-0732">Signal</keyword>
<keyword evidence="4" id="KW-1185">Reference proteome</keyword>
<reference evidence="3 4" key="1">
    <citation type="journal article" date="2016" name="Mol. Biol. Evol.">
        <title>Comparative Genomics of Early-Diverging Mushroom-Forming Fungi Provides Insights into the Origins of Lignocellulose Decay Capabilities.</title>
        <authorList>
            <person name="Nagy L.G."/>
            <person name="Riley R."/>
            <person name="Tritt A."/>
            <person name="Adam C."/>
            <person name="Daum C."/>
            <person name="Floudas D."/>
            <person name="Sun H."/>
            <person name="Yadav J.S."/>
            <person name="Pangilinan J."/>
            <person name="Larsson K.H."/>
            <person name="Matsuura K."/>
            <person name="Barry K."/>
            <person name="Labutti K."/>
            <person name="Kuo R."/>
            <person name="Ohm R.A."/>
            <person name="Bhattacharya S.S."/>
            <person name="Shirouzu T."/>
            <person name="Yoshinaga Y."/>
            <person name="Martin F.M."/>
            <person name="Grigoriev I.V."/>
            <person name="Hibbett D.S."/>
        </authorList>
    </citation>
    <scope>NUCLEOTIDE SEQUENCE [LARGE SCALE GENOMIC DNA]</scope>
    <source>
        <strain evidence="3 4">HHB12029</strain>
    </source>
</reference>
<evidence type="ECO:0000313" key="4">
    <source>
        <dbReference type="Proteomes" id="UP000077266"/>
    </source>
</evidence>
<proteinExistence type="predicted"/>
<dbReference type="OrthoDB" id="2950277at2759"/>
<dbReference type="SMART" id="SM01111">
    <property type="entry name" value="CVNH"/>
    <property type="match status" value="1"/>
</dbReference>
<evidence type="ECO:0000259" key="2">
    <source>
        <dbReference type="SMART" id="SM01111"/>
    </source>
</evidence>
<dbReference type="InParanoid" id="A0A165DQ32"/>
<evidence type="ECO:0000256" key="1">
    <source>
        <dbReference type="SAM" id="SignalP"/>
    </source>
</evidence>
<dbReference type="STRING" id="1314781.A0A165DQ32"/>
<dbReference type="InterPro" id="IPR011058">
    <property type="entry name" value="Cyanovirin-N"/>
</dbReference>
<dbReference type="AlphaFoldDB" id="A0A165DQ32"/>